<feature type="non-terminal residue" evidence="1">
    <location>
        <position position="103"/>
    </location>
</feature>
<dbReference type="EMBL" id="KI688096">
    <property type="protein sequence ID" value="ETK79066.1"/>
    <property type="molecule type" value="Genomic_DNA"/>
</dbReference>
<proteinExistence type="predicted"/>
<name>W2GA29_PHYNI</name>
<accession>W2GA29</accession>
<protein>
    <submittedName>
        <fullName evidence="1">Uncharacterized protein</fullName>
    </submittedName>
</protein>
<gene>
    <name evidence="1" type="ORF">L915_15046</name>
</gene>
<dbReference type="AlphaFoldDB" id="W2GA29"/>
<sequence length="103" mass="11148">MKYELVSAVYSGSLTMWGLYQTTKTHAAARVDGDDVQTTTYLHLLLDAGGPHKHWTSYTTACVPHHQRLSSTSTNGRCCGTGACCTLPVGQLEAGNQTEELFV</sequence>
<reference evidence="1" key="1">
    <citation type="submission" date="2013-11" db="EMBL/GenBank/DDBJ databases">
        <title>The Genome Sequence of Phytophthora parasitica CJ02B3.</title>
        <authorList>
            <consortium name="The Broad Institute Genomics Platform"/>
            <person name="Russ C."/>
            <person name="Tyler B."/>
            <person name="Panabieres F."/>
            <person name="Shan W."/>
            <person name="Tripathy S."/>
            <person name="Grunwald N."/>
            <person name="Machado M."/>
            <person name="Johnson C.S."/>
            <person name="Arredondo F."/>
            <person name="Hong C."/>
            <person name="Coffey M."/>
            <person name="Young S.K."/>
            <person name="Zeng Q."/>
            <person name="Gargeya S."/>
            <person name="Fitzgerald M."/>
            <person name="Abouelleil A."/>
            <person name="Alvarado L."/>
            <person name="Chapman S.B."/>
            <person name="Gainer-Dewar J."/>
            <person name="Goldberg J."/>
            <person name="Griggs A."/>
            <person name="Gujja S."/>
            <person name="Hansen M."/>
            <person name="Howarth C."/>
            <person name="Imamovic A."/>
            <person name="Ireland A."/>
            <person name="Larimer J."/>
            <person name="McCowan C."/>
            <person name="Murphy C."/>
            <person name="Pearson M."/>
            <person name="Poon T.W."/>
            <person name="Priest M."/>
            <person name="Roberts A."/>
            <person name="Saif S."/>
            <person name="Shea T."/>
            <person name="Sykes S."/>
            <person name="Wortman J."/>
            <person name="Nusbaum C."/>
            <person name="Birren B."/>
        </authorList>
    </citation>
    <scope>NUCLEOTIDE SEQUENCE [LARGE SCALE GENOMIC DNA]</scope>
    <source>
        <strain evidence="1">CJ02B3</strain>
    </source>
</reference>
<organism evidence="1">
    <name type="scientific">Phytophthora nicotianae</name>
    <name type="common">Potato buckeye rot agent</name>
    <name type="synonym">Phytophthora parasitica</name>
    <dbReference type="NCBI Taxonomy" id="4792"/>
    <lineage>
        <taxon>Eukaryota</taxon>
        <taxon>Sar</taxon>
        <taxon>Stramenopiles</taxon>
        <taxon>Oomycota</taxon>
        <taxon>Peronosporomycetes</taxon>
        <taxon>Peronosporales</taxon>
        <taxon>Peronosporaceae</taxon>
        <taxon>Phytophthora</taxon>
    </lineage>
</organism>
<dbReference type="Proteomes" id="UP000053236">
    <property type="component" value="Unassembled WGS sequence"/>
</dbReference>
<evidence type="ECO:0000313" key="1">
    <source>
        <dbReference type="EMBL" id="ETK79066.1"/>
    </source>
</evidence>